<reference evidence="2" key="1">
    <citation type="journal article" date="2015" name="Nature">
        <title>Complex archaea that bridge the gap between prokaryotes and eukaryotes.</title>
        <authorList>
            <person name="Spang A."/>
            <person name="Saw J.H."/>
            <person name="Jorgensen S.L."/>
            <person name="Zaremba-Niedzwiedzka K."/>
            <person name="Martijn J."/>
            <person name="Lind A.E."/>
            <person name="van Eijk R."/>
            <person name="Schleper C."/>
            <person name="Guy L."/>
            <person name="Ettema T.J."/>
        </authorList>
    </citation>
    <scope>NUCLEOTIDE SEQUENCE</scope>
</reference>
<dbReference type="AlphaFoldDB" id="A0A0F9J234"/>
<evidence type="ECO:0000256" key="1">
    <source>
        <dbReference type="SAM" id="Phobius"/>
    </source>
</evidence>
<name>A0A0F9J234_9ZZZZ</name>
<keyword evidence="1" id="KW-1133">Transmembrane helix</keyword>
<protein>
    <submittedName>
        <fullName evidence="2">Uncharacterized protein</fullName>
    </submittedName>
</protein>
<comment type="caution">
    <text evidence="2">The sequence shown here is derived from an EMBL/GenBank/DDBJ whole genome shotgun (WGS) entry which is preliminary data.</text>
</comment>
<accession>A0A0F9J234</accession>
<organism evidence="2">
    <name type="scientific">marine sediment metagenome</name>
    <dbReference type="NCBI Taxonomy" id="412755"/>
    <lineage>
        <taxon>unclassified sequences</taxon>
        <taxon>metagenomes</taxon>
        <taxon>ecological metagenomes</taxon>
    </lineage>
</organism>
<gene>
    <name evidence="2" type="ORF">LCGC14_1809100</name>
</gene>
<evidence type="ECO:0000313" key="2">
    <source>
        <dbReference type="EMBL" id="KKL99965.1"/>
    </source>
</evidence>
<keyword evidence="1" id="KW-0472">Membrane</keyword>
<dbReference type="EMBL" id="LAZR01017543">
    <property type="protein sequence ID" value="KKL99965.1"/>
    <property type="molecule type" value="Genomic_DNA"/>
</dbReference>
<sequence>MEFHNPKIWFTHNGTFLNMTVIGYHVHVWMWGLRVRKAKPKHFHYIRVWRVCNVTFFPEPNTIS</sequence>
<feature type="transmembrane region" description="Helical" evidence="1">
    <location>
        <begin position="15"/>
        <end position="33"/>
    </location>
</feature>
<keyword evidence="1" id="KW-0812">Transmembrane</keyword>
<proteinExistence type="predicted"/>